<sequence length="86" mass="9886">MGQKNAEMTFCVDVVGVFGKETVDLCDTEEQFQTVTVGQLKEKILNKLPFKGRDYIRVEVYFHGKQLEDSSLLSDHGVKHMSLRRH</sequence>
<dbReference type="STRING" id="37003.ENSKMAP00000015772"/>
<keyword evidence="3" id="KW-1185">Reference proteome</keyword>
<dbReference type="InterPro" id="IPR000626">
    <property type="entry name" value="Ubiquitin-like_dom"/>
</dbReference>
<organism evidence="2 3">
    <name type="scientific">Kryptolebias marmoratus</name>
    <name type="common">Mangrove killifish</name>
    <name type="synonym">Rivulus marmoratus</name>
    <dbReference type="NCBI Taxonomy" id="37003"/>
    <lineage>
        <taxon>Eukaryota</taxon>
        <taxon>Metazoa</taxon>
        <taxon>Chordata</taxon>
        <taxon>Craniata</taxon>
        <taxon>Vertebrata</taxon>
        <taxon>Euteleostomi</taxon>
        <taxon>Actinopterygii</taxon>
        <taxon>Neopterygii</taxon>
        <taxon>Teleostei</taxon>
        <taxon>Neoteleostei</taxon>
        <taxon>Acanthomorphata</taxon>
        <taxon>Ovalentaria</taxon>
        <taxon>Atherinomorphae</taxon>
        <taxon>Cyprinodontiformes</taxon>
        <taxon>Rivulidae</taxon>
        <taxon>Kryptolebias</taxon>
    </lineage>
</organism>
<dbReference type="Gene3D" id="3.10.20.90">
    <property type="entry name" value="Phosphatidylinositol 3-kinase Catalytic Subunit, Chain A, domain 1"/>
    <property type="match status" value="1"/>
</dbReference>
<dbReference type="GeneTree" id="ENSGT01150000290420"/>
<evidence type="ECO:0000313" key="2">
    <source>
        <dbReference type="Ensembl" id="ENSKMAP00000015772.1"/>
    </source>
</evidence>
<dbReference type="PROSITE" id="PS50053">
    <property type="entry name" value="UBIQUITIN_2"/>
    <property type="match status" value="1"/>
</dbReference>
<reference evidence="2" key="2">
    <citation type="submission" date="2025-09" db="UniProtKB">
        <authorList>
            <consortium name="Ensembl"/>
        </authorList>
    </citation>
    <scope>IDENTIFICATION</scope>
</reference>
<feature type="domain" description="Ubiquitin-like" evidence="1">
    <location>
        <begin position="36"/>
        <end position="79"/>
    </location>
</feature>
<dbReference type="AlphaFoldDB" id="A0A3Q3FTB4"/>
<dbReference type="Ensembl" id="ENSKMAT00000016000.1">
    <property type="protein sequence ID" value="ENSKMAP00000015772.1"/>
    <property type="gene ID" value="ENSKMAG00000011795.1"/>
</dbReference>
<dbReference type="InterPro" id="IPR029071">
    <property type="entry name" value="Ubiquitin-like_domsf"/>
</dbReference>
<proteinExistence type="predicted"/>
<reference evidence="2" key="1">
    <citation type="submission" date="2025-08" db="UniProtKB">
        <authorList>
            <consortium name="Ensembl"/>
        </authorList>
    </citation>
    <scope>IDENTIFICATION</scope>
</reference>
<evidence type="ECO:0000259" key="1">
    <source>
        <dbReference type="PROSITE" id="PS50053"/>
    </source>
</evidence>
<dbReference type="CDD" id="cd17039">
    <property type="entry name" value="Ubl_ubiquitin_like"/>
    <property type="match status" value="1"/>
</dbReference>
<dbReference type="Proteomes" id="UP000264800">
    <property type="component" value="Unplaced"/>
</dbReference>
<accession>A0A3Q3FTB4</accession>
<evidence type="ECO:0000313" key="3">
    <source>
        <dbReference type="Proteomes" id="UP000264800"/>
    </source>
</evidence>
<name>A0A3Q3FTB4_KRYMA</name>
<dbReference type="SUPFAM" id="SSF54236">
    <property type="entry name" value="Ubiquitin-like"/>
    <property type="match status" value="1"/>
</dbReference>
<protein>
    <recommendedName>
        <fullName evidence="1">Ubiquitin-like domain-containing protein</fullName>
    </recommendedName>
</protein>